<organism evidence="3 4">
    <name type="scientific">Fictibacillus iocasae</name>
    <dbReference type="NCBI Taxonomy" id="2715437"/>
    <lineage>
        <taxon>Bacteria</taxon>
        <taxon>Bacillati</taxon>
        <taxon>Bacillota</taxon>
        <taxon>Bacilli</taxon>
        <taxon>Bacillales</taxon>
        <taxon>Fictibacillaceae</taxon>
        <taxon>Fictibacillus</taxon>
    </lineage>
</organism>
<dbReference type="Gene3D" id="3.40.50.300">
    <property type="entry name" value="P-loop containing nucleotide triphosphate hydrolases"/>
    <property type="match status" value="1"/>
</dbReference>
<evidence type="ECO:0000256" key="1">
    <source>
        <dbReference type="SAM" id="MobiDB-lite"/>
    </source>
</evidence>
<proteinExistence type="predicted"/>
<dbReference type="InterPro" id="IPR004435">
    <property type="entry name" value="MobB_dom"/>
</dbReference>
<protein>
    <submittedName>
        <fullName evidence="3">Molybdopterin-guanine dinucleotide biosynthesis protein B</fullName>
    </submittedName>
</protein>
<dbReference type="InterPro" id="IPR027417">
    <property type="entry name" value="P-loop_NTPase"/>
</dbReference>
<name>A0ABW2NP65_9BACL</name>
<evidence type="ECO:0000313" key="4">
    <source>
        <dbReference type="Proteomes" id="UP001596549"/>
    </source>
</evidence>
<reference evidence="4" key="1">
    <citation type="journal article" date="2019" name="Int. J. Syst. Evol. Microbiol.">
        <title>The Global Catalogue of Microorganisms (GCM) 10K type strain sequencing project: providing services to taxonomists for standard genome sequencing and annotation.</title>
        <authorList>
            <consortium name="The Broad Institute Genomics Platform"/>
            <consortium name="The Broad Institute Genome Sequencing Center for Infectious Disease"/>
            <person name="Wu L."/>
            <person name="Ma J."/>
        </authorList>
    </citation>
    <scope>NUCLEOTIDE SEQUENCE [LARGE SCALE GENOMIC DNA]</scope>
    <source>
        <strain evidence="4">NBRC 106396</strain>
    </source>
</reference>
<gene>
    <name evidence="3" type="primary">mobB</name>
    <name evidence="3" type="ORF">ACFQPF_04755</name>
</gene>
<accession>A0ABW2NP65</accession>
<dbReference type="Proteomes" id="UP001596549">
    <property type="component" value="Unassembled WGS sequence"/>
</dbReference>
<dbReference type="Pfam" id="PF03205">
    <property type="entry name" value="MobB"/>
    <property type="match status" value="1"/>
</dbReference>
<dbReference type="PANTHER" id="PTHR40072">
    <property type="entry name" value="MOLYBDOPTERIN-GUANINE DINUCLEOTIDE BIOSYNTHESIS ADAPTER PROTEIN-RELATED"/>
    <property type="match status" value="1"/>
</dbReference>
<dbReference type="NCBIfam" id="TIGR00176">
    <property type="entry name" value="mobB"/>
    <property type="match status" value="1"/>
</dbReference>
<sequence length="171" mass="18883">MGLTKPVLQLAGYSNSGKTKLMERLIVEASKNGWRTGTLKHHGHGGVPDMSDGGKDSGKHRQAGAAVTGVEGGGMFLLSAEKQQWTLEELLSFYEAMDMDLILVEGYKHADLPKIAIIKEPDDLSLLQSLTNVQAVASWKPLTHDLDVPIFLMEDDALMDWFRNYIKGVMR</sequence>
<evidence type="ECO:0000313" key="3">
    <source>
        <dbReference type="EMBL" id="MFC7370978.1"/>
    </source>
</evidence>
<keyword evidence="4" id="KW-1185">Reference proteome</keyword>
<dbReference type="PANTHER" id="PTHR40072:SF1">
    <property type="entry name" value="MOLYBDOPTERIN-GUANINE DINUCLEOTIDE BIOSYNTHESIS ADAPTER PROTEIN"/>
    <property type="match status" value="1"/>
</dbReference>
<dbReference type="CDD" id="cd03116">
    <property type="entry name" value="MobB"/>
    <property type="match status" value="1"/>
</dbReference>
<dbReference type="SUPFAM" id="SSF52540">
    <property type="entry name" value="P-loop containing nucleoside triphosphate hydrolases"/>
    <property type="match status" value="1"/>
</dbReference>
<comment type="caution">
    <text evidence="3">The sequence shown here is derived from an EMBL/GenBank/DDBJ whole genome shotgun (WGS) entry which is preliminary data.</text>
</comment>
<dbReference type="EMBL" id="JBHTCP010000009">
    <property type="protein sequence ID" value="MFC7370978.1"/>
    <property type="molecule type" value="Genomic_DNA"/>
</dbReference>
<feature type="region of interest" description="Disordered" evidence="1">
    <location>
        <begin position="37"/>
        <end position="61"/>
    </location>
</feature>
<evidence type="ECO:0000259" key="2">
    <source>
        <dbReference type="Pfam" id="PF03205"/>
    </source>
</evidence>
<feature type="domain" description="Molybdopterin-guanine dinucleotide biosynthesis protein B (MobB)" evidence="2">
    <location>
        <begin position="7"/>
        <end position="139"/>
    </location>
</feature>
<dbReference type="RefSeq" id="WP_379747086.1">
    <property type="nucleotide sequence ID" value="NZ_JBHTCP010000009.1"/>
</dbReference>
<dbReference type="InterPro" id="IPR052539">
    <property type="entry name" value="MGD_biosynthesis_adapter"/>
</dbReference>